<dbReference type="Pfam" id="PF03732">
    <property type="entry name" value="Retrotrans_gag"/>
    <property type="match status" value="2"/>
</dbReference>
<keyword evidence="1" id="KW-0479">Metal-binding</keyword>
<dbReference type="KEGG" id="cmos:111440728"/>
<dbReference type="PANTHER" id="PTHR34482">
    <property type="entry name" value="DNA DAMAGE-INDUCIBLE PROTEIN 1-LIKE"/>
    <property type="match status" value="1"/>
</dbReference>
<keyword evidence="4" id="KW-1185">Reference proteome</keyword>
<evidence type="ECO:0000256" key="2">
    <source>
        <dbReference type="SAM" id="MobiDB-lite"/>
    </source>
</evidence>
<dbReference type="GO" id="GO:0008270">
    <property type="term" value="F:zinc ion binding"/>
    <property type="evidence" value="ECO:0007669"/>
    <property type="project" value="UniProtKB-KW"/>
</dbReference>
<reference evidence="5" key="1">
    <citation type="submission" date="2025-08" db="UniProtKB">
        <authorList>
            <consortium name="RefSeq"/>
        </authorList>
    </citation>
    <scope>IDENTIFICATION</scope>
    <source>
        <tissue evidence="5">Young leaves</tissue>
    </source>
</reference>
<dbReference type="GeneID" id="111440728"/>
<dbReference type="Proteomes" id="UP000504609">
    <property type="component" value="Unplaced"/>
</dbReference>
<dbReference type="PROSITE" id="PS50158">
    <property type="entry name" value="ZF_CCHC"/>
    <property type="match status" value="1"/>
</dbReference>
<feature type="compositionally biased region" description="Polar residues" evidence="2">
    <location>
        <begin position="201"/>
        <end position="215"/>
    </location>
</feature>
<organism evidence="4 5">
    <name type="scientific">Cucurbita moschata</name>
    <name type="common">Winter crookneck squash</name>
    <name type="synonym">Cucurbita pepo var. moschata</name>
    <dbReference type="NCBI Taxonomy" id="3662"/>
    <lineage>
        <taxon>Eukaryota</taxon>
        <taxon>Viridiplantae</taxon>
        <taxon>Streptophyta</taxon>
        <taxon>Embryophyta</taxon>
        <taxon>Tracheophyta</taxon>
        <taxon>Spermatophyta</taxon>
        <taxon>Magnoliopsida</taxon>
        <taxon>eudicotyledons</taxon>
        <taxon>Gunneridae</taxon>
        <taxon>Pentapetalae</taxon>
        <taxon>rosids</taxon>
        <taxon>fabids</taxon>
        <taxon>Cucurbitales</taxon>
        <taxon>Cucurbitaceae</taxon>
        <taxon>Cucurbiteae</taxon>
        <taxon>Cucurbita</taxon>
    </lineage>
</organism>
<dbReference type="Pfam" id="PF00098">
    <property type="entry name" value="zf-CCHC"/>
    <property type="match status" value="1"/>
</dbReference>
<feature type="domain" description="CCHC-type" evidence="3">
    <location>
        <begin position="249"/>
        <end position="264"/>
    </location>
</feature>
<gene>
    <name evidence="5" type="primary">LOC111440728</name>
</gene>
<accession>A0A6J1EZK0</accession>
<evidence type="ECO:0000313" key="4">
    <source>
        <dbReference type="Proteomes" id="UP000504609"/>
    </source>
</evidence>
<protein>
    <submittedName>
        <fullName evidence="5">Uncharacterized protein LOC111440728</fullName>
    </submittedName>
</protein>
<dbReference type="InterPro" id="IPR001878">
    <property type="entry name" value="Znf_CCHC"/>
</dbReference>
<dbReference type="GO" id="GO:0003676">
    <property type="term" value="F:nucleic acid binding"/>
    <property type="evidence" value="ECO:0007669"/>
    <property type="project" value="InterPro"/>
</dbReference>
<sequence>MTEESEYIRDFMKLAPPTFGGKGTDPEAAEWWLECIETNFAFYNCPESHKVLCATYLLEGPANFWWKSKKPKMMAGGAPITWAAFRHEFCEKYYPALARLRNRKAFMQLGVLVIKYYPALARLRNRKAFMQLEQGNRSVEEYEVEFTLLSRFVPLMDATEEEKTDLFIQGLRQEIQGSVSAHASQDFVTAYNAAVKLDASTPRNNQGSSSQQTVPQRVDRRPYSGEGRAGCSKCGLTHAGSCNAADKICYNCGKTGHLARVCRSAKNPNMMRPERSAPGGGGGQLSAGGHPQARGKAFATTSKAAGDASTVVT</sequence>
<keyword evidence="1" id="KW-0863">Zinc-finger</keyword>
<dbReference type="RefSeq" id="XP_022933364.1">
    <property type="nucleotide sequence ID" value="XM_023077596.1"/>
</dbReference>
<name>A0A6J1EZK0_CUCMO</name>
<dbReference type="SMART" id="SM00343">
    <property type="entry name" value="ZnF_C2HC"/>
    <property type="match status" value="1"/>
</dbReference>
<dbReference type="InterPro" id="IPR036875">
    <property type="entry name" value="Znf_CCHC_sf"/>
</dbReference>
<keyword evidence="1" id="KW-0862">Zinc</keyword>
<dbReference type="InterPro" id="IPR005162">
    <property type="entry name" value="Retrotrans_gag_dom"/>
</dbReference>
<evidence type="ECO:0000259" key="3">
    <source>
        <dbReference type="PROSITE" id="PS50158"/>
    </source>
</evidence>
<feature type="region of interest" description="Disordered" evidence="2">
    <location>
        <begin position="267"/>
        <end position="313"/>
    </location>
</feature>
<dbReference type="PANTHER" id="PTHR34482:SF49">
    <property type="entry name" value="RETROTRANSPOSON GAG DOMAIN-CONTAINING PROTEIN"/>
    <property type="match status" value="1"/>
</dbReference>
<dbReference type="AlphaFoldDB" id="A0A6J1EZK0"/>
<feature type="region of interest" description="Disordered" evidence="2">
    <location>
        <begin position="200"/>
        <end position="224"/>
    </location>
</feature>
<proteinExistence type="predicted"/>
<evidence type="ECO:0000313" key="5">
    <source>
        <dbReference type="RefSeq" id="XP_022933364.1"/>
    </source>
</evidence>
<dbReference type="Gene3D" id="4.10.60.10">
    <property type="entry name" value="Zinc finger, CCHC-type"/>
    <property type="match status" value="1"/>
</dbReference>
<feature type="non-terminal residue" evidence="5">
    <location>
        <position position="313"/>
    </location>
</feature>
<dbReference type="SUPFAM" id="SSF57756">
    <property type="entry name" value="Retrovirus zinc finger-like domains"/>
    <property type="match status" value="1"/>
</dbReference>
<evidence type="ECO:0000256" key="1">
    <source>
        <dbReference type="PROSITE-ProRule" id="PRU00047"/>
    </source>
</evidence>